<dbReference type="Gene3D" id="3.10.20.90">
    <property type="entry name" value="Phosphatidylinositol 3-kinase Catalytic Subunit, Chain A, domain 1"/>
    <property type="match status" value="1"/>
</dbReference>
<feature type="transmembrane region" description="Helical" evidence="7">
    <location>
        <begin position="335"/>
        <end position="354"/>
    </location>
</feature>
<evidence type="ECO:0000313" key="9">
    <source>
        <dbReference type="EMBL" id="TFV96694.1"/>
    </source>
</evidence>
<dbReference type="NCBIfam" id="TIGR03920">
    <property type="entry name" value="T7SS_EccD"/>
    <property type="match status" value="1"/>
</dbReference>
<feature type="transmembrane region" description="Helical" evidence="7">
    <location>
        <begin position="423"/>
        <end position="444"/>
    </location>
</feature>
<dbReference type="Proteomes" id="UP000298127">
    <property type="component" value="Unassembled WGS sequence"/>
</dbReference>
<dbReference type="InterPro" id="IPR044049">
    <property type="entry name" value="EccD_transm"/>
</dbReference>
<feature type="transmembrane region" description="Helical" evidence="7">
    <location>
        <begin position="175"/>
        <end position="195"/>
    </location>
</feature>
<feature type="transmembrane region" description="Helical" evidence="7">
    <location>
        <begin position="146"/>
        <end position="168"/>
    </location>
</feature>
<comment type="subcellular location">
    <subcellularLocation>
        <location evidence="1">Cell membrane</location>
        <topology evidence="1">Multi-pass membrane protein</topology>
    </subcellularLocation>
</comment>
<keyword evidence="10" id="KW-1185">Reference proteome</keyword>
<sequence length="445" mass="45189">MSQTAIAAGAVLRLSIVSEDRRLDVGVPAQIPLIELLPGFARRLGMLDPSLAHGGYVLNRADGSTLDPSRGIGSQGVHDGELLTLVRGGLLAEARVYDDVVEAVIDATSEQHGSWTPRDSSRTALAVSVTFLALCALLLVGTGRDFPLAVVLAGAGALVLIAASVVLSRLGQTEAGAALGLAAAGYGGIAGFLAVPGDPVWGWPVAAGALGLLIVGGVELAFTPKKPEIHLVPLAFGASIGLAAVVTALFSLDPVGPYSIMLAVTAMLANGLPWLALSSTRIQVISPQSDADIFTAPDPIDADDVKRRAAAGARVLVSLRLALGLSALAATPLVAANGLTGALLCALAFLGMMFQSRQTYARAGVLTLMALGALGLAATGLTVIITQPDLRIGMLVVLLVGTALLVALTLLSPRARLRLGRLADTVEVLALALLLPLGVVTAGLA</sequence>
<dbReference type="InterPro" id="IPR006707">
    <property type="entry name" value="T7SS_EccD"/>
</dbReference>
<keyword evidence="4 7" id="KW-0812">Transmembrane</keyword>
<evidence type="ECO:0000256" key="7">
    <source>
        <dbReference type="SAM" id="Phobius"/>
    </source>
</evidence>
<evidence type="ECO:0000256" key="3">
    <source>
        <dbReference type="ARBA" id="ARBA00022475"/>
    </source>
</evidence>
<dbReference type="InterPro" id="IPR024962">
    <property type="entry name" value="YukD-like"/>
</dbReference>
<proteinExistence type="inferred from homology"/>
<dbReference type="GO" id="GO:0005886">
    <property type="term" value="C:plasma membrane"/>
    <property type="evidence" value="ECO:0007669"/>
    <property type="project" value="UniProtKB-SubCell"/>
</dbReference>
<evidence type="ECO:0000256" key="2">
    <source>
        <dbReference type="ARBA" id="ARBA00006162"/>
    </source>
</evidence>
<comment type="similarity">
    <text evidence="2">Belongs to the EccD/Snm4 family.</text>
</comment>
<dbReference type="EMBL" id="SPQZ01000004">
    <property type="protein sequence ID" value="TFV96694.1"/>
    <property type="molecule type" value="Genomic_DNA"/>
</dbReference>
<evidence type="ECO:0000256" key="5">
    <source>
        <dbReference type="ARBA" id="ARBA00022989"/>
    </source>
</evidence>
<evidence type="ECO:0000313" key="10">
    <source>
        <dbReference type="Proteomes" id="UP000298127"/>
    </source>
</evidence>
<keyword evidence="3" id="KW-1003">Cell membrane</keyword>
<evidence type="ECO:0000259" key="8">
    <source>
        <dbReference type="Pfam" id="PF19053"/>
    </source>
</evidence>
<evidence type="ECO:0000256" key="4">
    <source>
        <dbReference type="ARBA" id="ARBA00022692"/>
    </source>
</evidence>
<feature type="transmembrane region" description="Helical" evidence="7">
    <location>
        <begin position="392"/>
        <end position="411"/>
    </location>
</feature>
<name>A0A4Y9QVX5_9MICO</name>
<evidence type="ECO:0000256" key="6">
    <source>
        <dbReference type="ARBA" id="ARBA00023136"/>
    </source>
</evidence>
<dbReference type="Pfam" id="PF08817">
    <property type="entry name" value="YukD"/>
    <property type="match status" value="1"/>
</dbReference>
<feature type="transmembrane region" description="Helical" evidence="7">
    <location>
        <begin position="366"/>
        <end position="386"/>
    </location>
</feature>
<feature type="transmembrane region" description="Helical" evidence="7">
    <location>
        <begin position="201"/>
        <end position="222"/>
    </location>
</feature>
<dbReference type="Pfam" id="PF19053">
    <property type="entry name" value="EccD"/>
    <property type="match status" value="1"/>
</dbReference>
<dbReference type="RefSeq" id="WP_135120667.1">
    <property type="nucleotide sequence ID" value="NZ_SPQZ01000004.1"/>
</dbReference>
<feature type="domain" description="EccD-like transmembrane" evidence="8">
    <location>
        <begin position="122"/>
        <end position="443"/>
    </location>
</feature>
<protein>
    <submittedName>
        <fullName evidence="9">Type VII secretion integral membrane protein EccD</fullName>
    </submittedName>
</protein>
<feature type="transmembrane region" description="Helical" evidence="7">
    <location>
        <begin position="234"/>
        <end position="252"/>
    </location>
</feature>
<gene>
    <name evidence="9" type="primary">eccD</name>
    <name evidence="9" type="ORF">E4M00_11440</name>
</gene>
<keyword evidence="6 7" id="KW-0472">Membrane</keyword>
<accession>A0A4Y9QVX5</accession>
<feature type="transmembrane region" description="Helical" evidence="7">
    <location>
        <begin position="123"/>
        <end position="140"/>
    </location>
</feature>
<reference evidence="9 10" key="1">
    <citation type="journal article" date="2018" name="J. Microbiol.">
        <title>Leifsonia flava sp. nov., a novel actinobacterium isolated from the rhizosphere of Aquilegia viridiflora.</title>
        <authorList>
            <person name="Cai Y."/>
            <person name="Tao W.Z."/>
            <person name="Ma Y.J."/>
            <person name="Cheng J."/>
            <person name="Zhang M.Y."/>
            <person name="Zhang Y.X."/>
        </authorList>
    </citation>
    <scope>NUCLEOTIDE SEQUENCE [LARGE SCALE GENOMIC DNA]</scope>
    <source>
        <strain evidence="9 10">SYP-B2174</strain>
    </source>
</reference>
<dbReference type="AlphaFoldDB" id="A0A4Y9QVX5"/>
<keyword evidence="5 7" id="KW-1133">Transmembrane helix</keyword>
<evidence type="ECO:0000256" key="1">
    <source>
        <dbReference type="ARBA" id="ARBA00004651"/>
    </source>
</evidence>
<comment type="caution">
    <text evidence="9">The sequence shown here is derived from an EMBL/GenBank/DDBJ whole genome shotgun (WGS) entry which is preliminary data.</text>
</comment>
<organism evidence="9 10">
    <name type="scientific">Orlajensenia leifsoniae</name>
    <dbReference type="NCBI Taxonomy" id="2561933"/>
    <lineage>
        <taxon>Bacteria</taxon>
        <taxon>Bacillati</taxon>
        <taxon>Actinomycetota</taxon>
        <taxon>Actinomycetes</taxon>
        <taxon>Micrococcales</taxon>
        <taxon>Microbacteriaceae</taxon>
        <taxon>Orlajensenia</taxon>
    </lineage>
</organism>